<evidence type="ECO:0000313" key="2">
    <source>
        <dbReference type="Proteomes" id="UP000005237"/>
    </source>
</evidence>
<dbReference type="InterPro" id="IPR019410">
    <property type="entry name" value="Methyltransf_16"/>
</dbReference>
<organism evidence="1 2">
    <name type="scientific">Caenorhabditis japonica</name>
    <dbReference type="NCBI Taxonomy" id="281687"/>
    <lineage>
        <taxon>Eukaryota</taxon>
        <taxon>Metazoa</taxon>
        <taxon>Ecdysozoa</taxon>
        <taxon>Nematoda</taxon>
        <taxon>Chromadorea</taxon>
        <taxon>Rhabditida</taxon>
        <taxon>Rhabditina</taxon>
        <taxon>Rhabditomorpha</taxon>
        <taxon>Rhabditoidea</taxon>
        <taxon>Rhabditidae</taxon>
        <taxon>Peloderinae</taxon>
        <taxon>Caenorhabditis</taxon>
    </lineage>
</organism>
<name>A0A8R1DM49_CAEJA</name>
<reference evidence="2" key="1">
    <citation type="submission" date="2010-08" db="EMBL/GenBank/DDBJ databases">
        <authorList>
            <consortium name="Caenorhabditis japonica Sequencing Consortium"/>
            <person name="Wilson R.K."/>
        </authorList>
    </citation>
    <scope>NUCLEOTIDE SEQUENCE [LARGE SCALE GENOMIC DNA]</scope>
    <source>
        <strain evidence="2">DF5081</strain>
    </source>
</reference>
<proteinExistence type="predicted"/>
<dbReference type="Pfam" id="PF10294">
    <property type="entry name" value="Methyltransf_16"/>
    <property type="match status" value="1"/>
</dbReference>
<accession>A0A8R1DM49</accession>
<evidence type="ECO:0000313" key="1">
    <source>
        <dbReference type="EnsemblMetazoa" id="CJA06581b.1"/>
    </source>
</evidence>
<sequence>MTGNEDYARIIPFNNDENELVIYQEMLTDVGGVIWDSALMTIHYFFKNPTLFEGKKVNEYYYGVIDEIANNSSKIRRMLRSTLNFGKKWQTYSRAFLENLRPMYRFKDFSEKSDILA</sequence>
<reference evidence="1" key="2">
    <citation type="submission" date="2022-06" db="UniProtKB">
        <authorList>
            <consortium name="EnsemblMetazoa"/>
        </authorList>
    </citation>
    <scope>IDENTIFICATION</scope>
    <source>
        <strain evidence="1">DF5081</strain>
    </source>
</reference>
<dbReference type="Proteomes" id="UP000005237">
    <property type="component" value="Unassembled WGS sequence"/>
</dbReference>
<keyword evidence="2" id="KW-1185">Reference proteome</keyword>
<protein>
    <submittedName>
        <fullName evidence="1">Uncharacterized protein</fullName>
    </submittedName>
</protein>
<dbReference type="AlphaFoldDB" id="A0A8R1DM49"/>
<dbReference type="EnsemblMetazoa" id="CJA06581b.1">
    <property type="protein sequence ID" value="CJA06581b.1"/>
    <property type="gene ID" value="WBGene00125785"/>
</dbReference>